<sequence>LTVKELLFEIDTIWKDSNYGTTLKKKKKFNDILEKSGGDYHSQIFGPIEDSAKKIERCVICNSFKKLEPISDTDEKWCNQCKSFKDLSDKLKRSKFLKIVPKNNESFNIVLNEFNNAMEFIDFVKDKKYLYSINNAKEENTLGDILIPVAFPLNQEGNIATTDTLAKRAYERTGFNKLGILKMDVDSLGTIMQRGLGENNTISRMSTLSTSISLFFKGYISKLIKSEFSDSVYLIFSGGDDLFTIGSWDKLIEFAYKLYRDFRRFTAFNPDITLSAGIVLETSGYPIMKASFIAEDELDKAKSYEIFNPNFNTKNKISIFGSVLKWDWTLEKEKEYQDISDIGKYHRTQILNIMNESNDDNINEKIISWINIQSEFELAIILKNIFVYLIEEKNFSKSMLHKIENSVRGMRILLEDSIAKKVRVPKLWRLKYYLRAVLQSKDSEVKKMSKFIIQMFEIIIKNNLFKPNSNLQIKNVEFVSVGIKWADYLTRK</sequence>
<dbReference type="GO" id="GO:0051607">
    <property type="term" value="P:defense response to virus"/>
    <property type="evidence" value="ECO:0007669"/>
    <property type="project" value="UniProtKB-KW"/>
</dbReference>
<reference evidence="4" key="1">
    <citation type="journal article" date="2015" name="Nature">
        <title>Complex archaea that bridge the gap between prokaryotes and eukaryotes.</title>
        <authorList>
            <person name="Spang A."/>
            <person name="Saw J.H."/>
            <person name="Jorgensen S.L."/>
            <person name="Zaremba-Niedzwiedzka K."/>
            <person name="Martijn J."/>
            <person name="Lind A.E."/>
            <person name="van Eijk R."/>
            <person name="Schleper C."/>
            <person name="Guy L."/>
            <person name="Ettema T.J."/>
        </authorList>
    </citation>
    <scope>NUCLEOTIDE SEQUENCE</scope>
</reference>
<evidence type="ECO:0000256" key="2">
    <source>
        <dbReference type="ARBA" id="ARBA00023118"/>
    </source>
</evidence>
<evidence type="ECO:0000313" key="4">
    <source>
        <dbReference type="EMBL" id="KKL79010.1"/>
    </source>
</evidence>
<evidence type="ECO:0000256" key="1">
    <source>
        <dbReference type="ARBA" id="ARBA00022741"/>
    </source>
</evidence>
<dbReference type="Pfam" id="PF22335">
    <property type="entry name" value="Cas10-Cmr2_palm2"/>
    <property type="match status" value="1"/>
</dbReference>
<organism evidence="4">
    <name type="scientific">marine sediment metagenome</name>
    <dbReference type="NCBI Taxonomy" id="412755"/>
    <lineage>
        <taxon>unclassified sequences</taxon>
        <taxon>metagenomes</taxon>
        <taxon>ecological metagenomes</taxon>
    </lineage>
</organism>
<dbReference type="Gene3D" id="3.30.70.270">
    <property type="match status" value="1"/>
</dbReference>
<name>A0A0F9HBD2_9ZZZZ</name>
<proteinExistence type="predicted"/>
<comment type="caution">
    <text evidence="4">The sequence shown here is derived from an EMBL/GenBank/DDBJ whole genome shotgun (WGS) entry which is preliminary data.</text>
</comment>
<feature type="non-terminal residue" evidence="4">
    <location>
        <position position="1"/>
    </location>
</feature>
<evidence type="ECO:0000259" key="3">
    <source>
        <dbReference type="PROSITE" id="PS50887"/>
    </source>
</evidence>
<dbReference type="PROSITE" id="PS50887">
    <property type="entry name" value="GGDEF"/>
    <property type="match status" value="1"/>
</dbReference>
<keyword evidence="2" id="KW-0051">Antiviral defense</keyword>
<dbReference type="InterPro" id="IPR052117">
    <property type="entry name" value="Cas10/Csm1_subtype-III-A"/>
</dbReference>
<dbReference type="AlphaFoldDB" id="A0A0F9HBD2"/>
<protein>
    <recommendedName>
        <fullName evidence="3">GGDEF domain-containing protein</fullName>
    </recommendedName>
</protein>
<dbReference type="InterPro" id="IPR043128">
    <property type="entry name" value="Rev_trsase/Diguanyl_cyclase"/>
</dbReference>
<accession>A0A0F9HBD2</accession>
<dbReference type="NCBIfam" id="TIGR02578">
    <property type="entry name" value="cas_TM1811_Csm1"/>
    <property type="match status" value="1"/>
</dbReference>
<dbReference type="InterPro" id="IPR013408">
    <property type="entry name" value="Cas10/Csm1"/>
</dbReference>
<dbReference type="GO" id="GO:0000166">
    <property type="term" value="F:nucleotide binding"/>
    <property type="evidence" value="ECO:0007669"/>
    <property type="project" value="UniProtKB-KW"/>
</dbReference>
<feature type="domain" description="GGDEF" evidence="3">
    <location>
        <begin position="176"/>
        <end position="322"/>
    </location>
</feature>
<dbReference type="InterPro" id="IPR054767">
    <property type="entry name" value="Cas10-Cmr2_palm2"/>
</dbReference>
<keyword evidence="1" id="KW-0547">Nucleotide-binding</keyword>
<dbReference type="PANTHER" id="PTHR36528">
    <property type="entry name" value="CRISPR SYSTEM SINGLE-STRAND-SPECIFIC DEOXYRIBONUCLEASE CAS10/CSM1 (SUBTYPE III-A)"/>
    <property type="match status" value="1"/>
</dbReference>
<gene>
    <name evidence="4" type="ORF">LCGC14_2019100</name>
</gene>
<dbReference type="InterPro" id="IPR000160">
    <property type="entry name" value="GGDEF_dom"/>
</dbReference>
<dbReference type="EMBL" id="LAZR01023292">
    <property type="protein sequence ID" value="KKL79010.1"/>
    <property type="molecule type" value="Genomic_DNA"/>
</dbReference>
<dbReference type="PANTHER" id="PTHR36528:SF1">
    <property type="entry name" value="CRISPR SYSTEM SINGLE-STRAND-SPECIFIC DEOXYRIBONUCLEASE CAS10_CSM1 (SUBTYPE III-A)"/>
    <property type="match status" value="1"/>
</dbReference>